<dbReference type="GO" id="GO:0007602">
    <property type="term" value="P:phototransduction"/>
    <property type="evidence" value="ECO:0007669"/>
    <property type="project" value="UniProtKB-KW"/>
</dbReference>
<evidence type="ECO:0000256" key="9">
    <source>
        <dbReference type="ARBA" id="ARBA00023136"/>
    </source>
</evidence>
<keyword evidence="9 12" id="KW-0472">Membrane</keyword>
<evidence type="ECO:0000256" key="7">
    <source>
        <dbReference type="ARBA" id="ARBA00022991"/>
    </source>
</evidence>
<keyword evidence="11" id="KW-0807">Transducer</keyword>
<dbReference type="GO" id="GO:0004930">
    <property type="term" value="F:G protein-coupled receptor activity"/>
    <property type="evidence" value="ECO:0007669"/>
    <property type="project" value="UniProtKB-KW"/>
</dbReference>
<proteinExistence type="predicted"/>
<feature type="transmembrane region" description="Helical" evidence="12">
    <location>
        <begin position="141"/>
        <end position="162"/>
    </location>
</feature>
<name>A0A8S4Q5Q4_OWEFU</name>
<keyword evidence="5" id="KW-0681">Retinal protein</keyword>
<feature type="transmembrane region" description="Helical" evidence="12">
    <location>
        <begin position="91"/>
        <end position="114"/>
    </location>
</feature>
<dbReference type="InterPro" id="IPR050125">
    <property type="entry name" value="GPCR_opsins"/>
</dbReference>
<evidence type="ECO:0000256" key="2">
    <source>
        <dbReference type="ARBA" id="ARBA00022543"/>
    </source>
</evidence>
<keyword evidence="7" id="KW-0157">Chromophore</keyword>
<evidence type="ECO:0000256" key="4">
    <source>
        <dbReference type="ARBA" id="ARBA00022692"/>
    </source>
</evidence>
<sequence length="442" mass="49211">MENTEDYFKSNVPTAVDIVSGLYLTIVGILSITLNVCVLAACFIKRHGMRPMEMYIVFLAFIDLCMCVLAYPFVVASQFSFRWQFGMTGCIWYGFMGSLLAYSNIYTLGMIAAVRYLKTCHSGSEVIACFVPNKTNIKRSVCIAFFVSFLWSISPVIGWGEYDLEPCGTSCTLKWYDTGDSSYVICTFLFNFVLPLVAIVFGYSRIISKINSDSTIVGNTSRFAERRLTKVGISAAVCFLVTWGPYATFSVIEACNGTHHIPAALKVIPTLFAKSNTLCNPIIYYLIVRRFRNIVKHDVLWWIFGKREGNLPTISSIHGVLSGTRSSPSRSRRKLAVRMNLAKDSSSDRYKLDDEDENDAHASTVSLFNTSPQKQIGFQMVPRDPTVTTVDPYKGKEKSHLYRDRLGASSLKAPVGRVCHGGMTMIDIKTTGAANSDMANVE</sequence>
<keyword evidence="15" id="KW-1185">Reference proteome</keyword>
<dbReference type="AlphaFoldDB" id="A0A8S4Q5Q4"/>
<accession>A0A8S4Q5Q4</accession>
<comment type="caution">
    <text evidence="14">The sequence shown here is derived from an EMBL/GenBank/DDBJ whole genome shotgun (WGS) entry which is preliminary data.</text>
</comment>
<evidence type="ECO:0000259" key="13">
    <source>
        <dbReference type="PROSITE" id="PS50262"/>
    </source>
</evidence>
<dbReference type="PRINTS" id="PR00237">
    <property type="entry name" value="GPCRRHODOPSN"/>
</dbReference>
<dbReference type="InterPro" id="IPR017452">
    <property type="entry name" value="GPCR_Rhodpsn_7TM"/>
</dbReference>
<dbReference type="GO" id="GO:0016020">
    <property type="term" value="C:membrane"/>
    <property type="evidence" value="ECO:0007669"/>
    <property type="project" value="UniProtKB-SubCell"/>
</dbReference>
<evidence type="ECO:0000313" key="14">
    <source>
        <dbReference type="EMBL" id="CAH1801157.1"/>
    </source>
</evidence>
<dbReference type="PROSITE" id="PS00238">
    <property type="entry name" value="OPSIN"/>
    <property type="match status" value="1"/>
</dbReference>
<evidence type="ECO:0000256" key="1">
    <source>
        <dbReference type="ARBA" id="ARBA00004141"/>
    </source>
</evidence>
<keyword evidence="4 12" id="KW-0812">Transmembrane</keyword>
<dbReference type="SUPFAM" id="SSF81321">
    <property type="entry name" value="Family A G protein-coupled receptor-like"/>
    <property type="match status" value="1"/>
</dbReference>
<keyword evidence="2" id="KW-0600">Photoreceptor protein</keyword>
<organism evidence="14 15">
    <name type="scientific">Owenia fusiformis</name>
    <name type="common">Polychaete worm</name>
    <dbReference type="NCBI Taxonomy" id="6347"/>
    <lineage>
        <taxon>Eukaryota</taxon>
        <taxon>Metazoa</taxon>
        <taxon>Spiralia</taxon>
        <taxon>Lophotrochozoa</taxon>
        <taxon>Annelida</taxon>
        <taxon>Polychaeta</taxon>
        <taxon>Sedentaria</taxon>
        <taxon>Canalipalpata</taxon>
        <taxon>Sabellida</taxon>
        <taxon>Oweniida</taxon>
        <taxon>Oweniidae</taxon>
        <taxon>Owenia</taxon>
    </lineage>
</organism>
<dbReference type="InterPro" id="IPR027430">
    <property type="entry name" value="Retinal_BS"/>
</dbReference>
<feature type="domain" description="G-protein coupled receptors family 1 profile" evidence="13">
    <location>
        <begin position="34"/>
        <end position="284"/>
    </location>
</feature>
<feature type="transmembrane region" description="Helical" evidence="12">
    <location>
        <begin position="228"/>
        <end position="246"/>
    </location>
</feature>
<evidence type="ECO:0000256" key="12">
    <source>
        <dbReference type="SAM" id="Phobius"/>
    </source>
</evidence>
<keyword evidence="3" id="KW-0716">Sensory transduction</keyword>
<evidence type="ECO:0000256" key="3">
    <source>
        <dbReference type="ARBA" id="ARBA00022606"/>
    </source>
</evidence>
<dbReference type="Gene3D" id="1.20.1070.10">
    <property type="entry name" value="Rhodopsin 7-helix transmembrane proteins"/>
    <property type="match status" value="1"/>
</dbReference>
<dbReference type="PANTHER" id="PTHR24240">
    <property type="entry name" value="OPSIN"/>
    <property type="match status" value="1"/>
</dbReference>
<dbReference type="GO" id="GO:0009881">
    <property type="term" value="F:photoreceptor activity"/>
    <property type="evidence" value="ECO:0007669"/>
    <property type="project" value="UniProtKB-KW"/>
</dbReference>
<feature type="transmembrane region" description="Helical" evidence="12">
    <location>
        <begin position="182"/>
        <end position="207"/>
    </location>
</feature>
<dbReference type="Pfam" id="PF00001">
    <property type="entry name" value="7tm_1"/>
    <property type="match status" value="1"/>
</dbReference>
<gene>
    <name evidence="14" type="ORF">OFUS_LOCUS24972</name>
</gene>
<protein>
    <recommendedName>
        <fullName evidence="13">G-protein coupled receptors family 1 profile domain-containing protein</fullName>
    </recommendedName>
</protein>
<keyword evidence="10" id="KW-0675">Receptor</keyword>
<evidence type="ECO:0000256" key="5">
    <source>
        <dbReference type="ARBA" id="ARBA00022925"/>
    </source>
</evidence>
<feature type="transmembrane region" description="Helical" evidence="12">
    <location>
        <begin position="56"/>
        <end position="79"/>
    </location>
</feature>
<dbReference type="PROSITE" id="PS50262">
    <property type="entry name" value="G_PROTEIN_RECEP_F1_2"/>
    <property type="match status" value="1"/>
</dbReference>
<comment type="subcellular location">
    <subcellularLocation>
        <location evidence="1">Membrane</location>
        <topology evidence="1">Multi-pass membrane protein</topology>
    </subcellularLocation>
</comment>
<reference evidence="14" key="1">
    <citation type="submission" date="2022-03" db="EMBL/GenBank/DDBJ databases">
        <authorList>
            <person name="Martin C."/>
        </authorList>
    </citation>
    <scope>NUCLEOTIDE SEQUENCE</scope>
</reference>
<evidence type="ECO:0000256" key="10">
    <source>
        <dbReference type="ARBA" id="ARBA00023170"/>
    </source>
</evidence>
<keyword evidence="6 12" id="KW-1133">Transmembrane helix</keyword>
<keyword evidence="8" id="KW-0297">G-protein coupled receptor</keyword>
<dbReference type="OrthoDB" id="5564849at2759"/>
<evidence type="ECO:0000256" key="11">
    <source>
        <dbReference type="ARBA" id="ARBA00023224"/>
    </source>
</evidence>
<dbReference type="EMBL" id="CAIIXF020000012">
    <property type="protein sequence ID" value="CAH1801157.1"/>
    <property type="molecule type" value="Genomic_DNA"/>
</dbReference>
<dbReference type="Proteomes" id="UP000749559">
    <property type="component" value="Unassembled WGS sequence"/>
</dbReference>
<feature type="transmembrane region" description="Helical" evidence="12">
    <location>
        <begin position="20"/>
        <end position="44"/>
    </location>
</feature>
<evidence type="ECO:0000256" key="6">
    <source>
        <dbReference type="ARBA" id="ARBA00022989"/>
    </source>
</evidence>
<evidence type="ECO:0000313" key="15">
    <source>
        <dbReference type="Proteomes" id="UP000749559"/>
    </source>
</evidence>
<evidence type="ECO:0000256" key="8">
    <source>
        <dbReference type="ARBA" id="ARBA00023040"/>
    </source>
</evidence>
<dbReference type="InterPro" id="IPR000276">
    <property type="entry name" value="GPCR_Rhodpsn"/>
</dbReference>